<dbReference type="AlphaFoldDB" id="A0A7W6MMI4"/>
<dbReference type="InterPro" id="IPR009057">
    <property type="entry name" value="Homeodomain-like_sf"/>
</dbReference>
<dbReference type="Proteomes" id="UP000542776">
    <property type="component" value="Unassembled WGS sequence"/>
</dbReference>
<dbReference type="Gene3D" id="1.10.10.60">
    <property type="entry name" value="Homeodomain-like"/>
    <property type="match status" value="1"/>
</dbReference>
<keyword evidence="3" id="KW-0804">Transcription</keyword>
<dbReference type="RefSeq" id="WP_246393600.1">
    <property type="nucleotide sequence ID" value="NZ_JACIEK010000035.1"/>
</dbReference>
<dbReference type="InterPro" id="IPR018060">
    <property type="entry name" value="HTH_AraC"/>
</dbReference>
<dbReference type="SMART" id="SM00342">
    <property type="entry name" value="HTH_ARAC"/>
    <property type="match status" value="1"/>
</dbReference>
<dbReference type="InterPro" id="IPR032687">
    <property type="entry name" value="AraC-type_N"/>
</dbReference>
<dbReference type="SUPFAM" id="SSF46689">
    <property type="entry name" value="Homeodomain-like"/>
    <property type="match status" value="1"/>
</dbReference>
<dbReference type="PROSITE" id="PS01124">
    <property type="entry name" value="HTH_ARAC_FAMILY_2"/>
    <property type="match status" value="1"/>
</dbReference>
<dbReference type="Pfam" id="PF12833">
    <property type="entry name" value="HTH_18"/>
    <property type="match status" value="1"/>
</dbReference>
<keyword evidence="1" id="KW-0805">Transcription regulation</keyword>
<reference evidence="5 6" key="1">
    <citation type="submission" date="2020-08" db="EMBL/GenBank/DDBJ databases">
        <title>Genomic Encyclopedia of Type Strains, Phase IV (KMG-IV): sequencing the most valuable type-strain genomes for metagenomic binning, comparative biology and taxonomic classification.</title>
        <authorList>
            <person name="Goeker M."/>
        </authorList>
    </citation>
    <scope>NUCLEOTIDE SEQUENCE [LARGE SCALE GENOMIC DNA]</scope>
    <source>
        <strain evidence="5 6">DSM 102238</strain>
    </source>
</reference>
<dbReference type="EMBL" id="JACIEK010000035">
    <property type="protein sequence ID" value="MBB4000872.1"/>
    <property type="molecule type" value="Genomic_DNA"/>
</dbReference>
<dbReference type="PANTHER" id="PTHR47894">
    <property type="entry name" value="HTH-TYPE TRANSCRIPTIONAL REGULATOR GADX"/>
    <property type="match status" value="1"/>
</dbReference>
<evidence type="ECO:0000313" key="5">
    <source>
        <dbReference type="EMBL" id="MBB4000872.1"/>
    </source>
</evidence>
<evidence type="ECO:0000259" key="4">
    <source>
        <dbReference type="PROSITE" id="PS01124"/>
    </source>
</evidence>
<protein>
    <submittedName>
        <fullName evidence="5">AraC-like DNA-binding protein</fullName>
    </submittedName>
</protein>
<dbReference type="PANTHER" id="PTHR47894:SF1">
    <property type="entry name" value="HTH-TYPE TRANSCRIPTIONAL REGULATOR VQSM"/>
    <property type="match status" value="1"/>
</dbReference>
<proteinExistence type="predicted"/>
<dbReference type="GO" id="GO:0003700">
    <property type="term" value="F:DNA-binding transcription factor activity"/>
    <property type="evidence" value="ECO:0007669"/>
    <property type="project" value="InterPro"/>
</dbReference>
<name>A0A7W6MMI4_9HYPH</name>
<keyword evidence="6" id="KW-1185">Reference proteome</keyword>
<comment type="caution">
    <text evidence="5">The sequence shown here is derived from an EMBL/GenBank/DDBJ whole genome shotgun (WGS) entry which is preliminary data.</text>
</comment>
<evidence type="ECO:0000256" key="3">
    <source>
        <dbReference type="ARBA" id="ARBA00023163"/>
    </source>
</evidence>
<sequence>MAAYAKRGIDPSQALAKAGLPSVGERPPGGRVTAEQFEALSGHAMRELDDEALGWFSRRLPWGSYGMLCRASLSAPNLGLAASRWCRHHALLADDVTLHLEVGPIAATLRIEERRDLGPFREFCTVSLLRNFHGIASWLVDSRIQMSAASFPFPAPAHAGSYGHLFPGVSPSFGAESARIEFDPAYLDLRLLRSEDDATAMLKRPLVLMVRQYQRDRLLSKQVRAVLERSSSVGVDDVATELRMSIRSLHRRLQQESTSVQALKDDIRRRRAESLLATTRWPLKRIGQEIGFEAESSFVRAFKTWTGTTPAAFRNLSRSR</sequence>
<evidence type="ECO:0000313" key="6">
    <source>
        <dbReference type="Proteomes" id="UP000542776"/>
    </source>
</evidence>
<keyword evidence="2 5" id="KW-0238">DNA-binding</keyword>
<evidence type="ECO:0000256" key="1">
    <source>
        <dbReference type="ARBA" id="ARBA00023015"/>
    </source>
</evidence>
<feature type="domain" description="HTH araC/xylS-type" evidence="4">
    <location>
        <begin position="217"/>
        <end position="316"/>
    </location>
</feature>
<dbReference type="GO" id="GO:0000976">
    <property type="term" value="F:transcription cis-regulatory region binding"/>
    <property type="evidence" value="ECO:0007669"/>
    <property type="project" value="TreeGrafter"/>
</dbReference>
<gene>
    <name evidence="5" type="ORF">GGR04_004753</name>
</gene>
<dbReference type="GO" id="GO:0005829">
    <property type="term" value="C:cytosol"/>
    <property type="evidence" value="ECO:0007669"/>
    <property type="project" value="TreeGrafter"/>
</dbReference>
<organism evidence="5 6">
    <name type="scientific">Aureimonas pseudogalii</name>
    <dbReference type="NCBI Taxonomy" id="1744844"/>
    <lineage>
        <taxon>Bacteria</taxon>
        <taxon>Pseudomonadati</taxon>
        <taxon>Pseudomonadota</taxon>
        <taxon>Alphaproteobacteria</taxon>
        <taxon>Hyphomicrobiales</taxon>
        <taxon>Aurantimonadaceae</taxon>
        <taxon>Aureimonas</taxon>
    </lineage>
</organism>
<dbReference type="Pfam" id="PF12625">
    <property type="entry name" value="Arabinose_bd"/>
    <property type="match status" value="1"/>
</dbReference>
<accession>A0A7W6MMI4</accession>
<evidence type="ECO:0000256" key="2">
    <source>
        <dbReference type="ARBA" id="ARBA00023125"/>
    </source>
</evidence>